<comment type="caution">
    <text evidence="3">The sequence shown here is derived from an EMBL/GenBank/DDBJ whole genome shotgun (WGS) entry which is preliminary data.</text>
</comment>
<protein>
    <recommendedName>
        <fullName evidence="2">PDZ domain-containing protein</fullName>
    </recommendedName>
</protein>
<dbReference type="Proteomes" id="UP000722750">
    <property type="component" value="Unassembled WGS sequence"/>
</dbReference>
<evidence type="ECO:0000313" key="3">
    <source>
        <dbReference type="EMBL" id="MBS1257285.1"/>
    </source>
</evidence>
<dbReference type="SMART" id="SM00228">
    <property type="entry name" value="PDZ"/>
    <property type="match status" value="1"/>
</dbReference>
<dbReference type="Gene3D" id="2.30.42.10">
    <property type="match status" value="1"/>
</dbReference>
<dbReference type="InterPro" id="IPR019734">
    <property type="entry name" value="TPR_rpt"/>
</dbReference>
<gene>
    <name evidence="3" type="ORF">MAG551_00327</name>
</gene>
<organism evidence="3 4">
    <name type="scientific">Candidatus Scalindua arabica</name>
    <dbReference type="NCBI Taxonomy" id="1127984"/>
    <lineage>
        <taxon>Bacteria</taxon>
        <taxon>Pseudomonadati</taxon>
        <taxon>Planctomycetota</taxon>
        <taxon>Candidatus Brocadiia</taxon>
        <taxon>Candidatus Brocadiales</taxon>
        <taxon>Candidatus Scalinduaceae</taxon>
        <taxon>Candidatus Scalindua</taxon>
    </lineage>
</organism>
<reference evidence="3" key="1">
    <citation type="journal article" date="2021" name="ISME J.">
        <title>Fine-scale metabolic discontinuity in a stratified prokaryote microbiome of a Red Sea deep halocline.</title>
        <authorList>
            <person name="Michoud G."/>
            <person name="Ngugi D.K."/>
            <person name="Barozzi A."/>
            <person name="Merlino G."/>
            <person name="Calleja M.L."/>
            <person name="Delgado-Huertas A."/>
            <person name="Moran X.A.G."/>
            <person name="Daffonchio D."/>
        </authorList>
    </citation>
    <scope>NUCLEOTIDE SEQUENCE</scope>
    <source>
        <strain evidence="3">SuakinDeep_MAG55_1</strain>
    </source>
</reference>
<dbReference type="InterPro" id="IPR041489">
    <property type="entry name" value="PDZ_6"/>
</dbReference>
<keyword evidence="1" id="KW-0802">TPR repeat</keyword>
<accession>A0A941VZJ5</accession>
<feature type="repeat" description="TPR" evidence="1">
    <location>
        <begin position="178"/>
        <end position="211"/>
    </location>
</feature>
<name>A0A941VZJ5_9BACT</name>
<evidence type="ECO:0000256" key="1">
    <source>
        <dbReference type="PROSITE-ProRule" id="PRU00339"/>
    </source>
</evidence>
<dbReference type="Gene3D" id="1.25.40.10">
    <property type="entry name" value="Tetratricopeptide repeat domain"/>
    <property type="match status" value="1"/>
</dbReference>
<dbReference type="Pfam" id="PF17820">
    <property type="entry name" value="PDZ_6"/>
    <property type="match status" value="1"/>
</dbReference>
<dbReference type="AlphaFoldDB" id="A0A941VZJ5"/>
<dbReference type="SUPFAM" id="SSF48452">
    <property type="entry name" value="TPR-like"/>
    <property type="match status" value="1"/>
</dbReference>
<sequence>MTIISLGVFASPCLSQGVFSGLIISEKKEGIKIVEVQSGSPGFDAGLRKGDIVLEIDGKETRKLEDYVKMSRKLKGKNVEVSLVILRKGVSYDVTIMIYSVPVYQHWKEKVAKPTELPRGLTNTPYVYWVGKGFRALQKPNDKLSFDAKVANYNQALKFLLNALHYRPESIDAALKVAKSYNELGRLYVMKGDIKEGIINYRKSIKFYAGSHGKTEDEDHLNVILTNLQEIEKSLSDIESDNIEISTEPQRKRLRIQQ</sequence>
<evidence type="ECO:0000259" key="2">
    <source>
        <dbReference type="PROSITE" id="PS50106"/>
    </source>
</evidence>
<dbReference type="InterPro" id="IPR036034">
    <property type="entry name" value="PDZ_sf"/>
</dbReference>
<proteinExistence type="predicted"/>
<dbReference type="InterPro" id="IPR011990">
    <property type="entry name" value="TPR-like_helical_dom_sf"/>
</dbReference>
<dbReference type="InterPro" id="IPR001478">
    <property type="entry name" value="PDZ"/>
</dbReference>
<dbReference type="SUPFAM" id="SSF50156">
    <property type="entry name" value="PDZ domain-like"/>
    <property type="match status" value="1"/>
</dbReference>
<feature type="domain" description="PDZ" evidence="2">
    <location>
        <begin position="21"/>
        <end position="89"/>
    </location>
</feature>
<dbReference type="PROSITE" id="PS50106">
    <property type="entry name" value="PDZ"/>
    <property type="match status" value="1"/>
</dbReference>
<evidence type="ECO:0000313" key="4">
    <source>
        <dbReference type="Proteomes" id="UP000722750"/>
    </source>
</evidence>
<dbReference type="PROSITE" id="PS50005">
    <property type="entry name" value="TPR"/>
    <property type="match status" value="1"/>
</dbReference>
<dbReference type="EMBL" id="JAANXD010000018">
    <property type="protein sequence ID" value="MBS1257285.1"/>
    <property type="molecule type" value="Genomic_DNA"/>
</dbReference>